<dbReference type="InterPro" id="IPR006311">
    <property type="entry name" value="TAT_signal"/>
</dbReference>
<dbReference type="InterPro" id="IPR051313">
    <property type="entry name" value="Bact_iron-sidero_bind"/>
</dbReference>
<name>A0A852W7D9_PSEA5</name>
<feature type="chain" id="PRO_5038449153" evidence="5">
    <location>
        <begin position="23"/>
        <end position="337"/>
    </location>
</feature>
<dbReference type="RefSeq" id="WP_179761190.1">
    <property type="nucleotide sequence ID" value="NZ_BAAAJZ010000001.1"/>
</dbReference>
<reference evidence="7 8" key="1">
    <citation type="submission" date="2020-07" db="EMBL/GenBank/DDBJ databases">
        <title>Sequencing the genomes of 1000 actinobacteria strains.</title>
        <authorList>
            <person name="Klenk H.-P."/>
        </authorList>
    </citation>
    <scope>NUCLEOTIDE SEQUENCE [LARGE SCALE GENOMIC DNA]</scope>
    <source>
        <strain evidence="7 8">DSM 44749</strain>
    </source>
</reference>
<feature type="signal peptide" evidence="5">
    <location>
        <begin position="1"/>
        <end position="22"/>
    </location>
</feature>
<evidence type="ECO:0000259" key="6">
    <source>
        <dbReference type="PROSITE" id="PS50983"/>
    </source>
</evidence>
<dbReference type="Proteomes" id="UP000549695">
    <property type="component" value="Unassembled WGS sequence"/>
</dbReference>
<comment type="caution">
    <text evidence="7">The sequence shown here is derived from an EMBL/GenBank/DDBJ whole genome shotgun (WGS) entry which is preliminary data.</text>
</comment>
<gene>
    <name evidence="7" type="ORF">HDA37_002520</name>
</gene>
<sequence length="337" mass="35611">MGLTRRQMLLTTLAAAGGAVLAGCGGGGRSETGTGAATGSAGFPVTIEGKLGAATIPQAPQRVVSVGYTDHDAILALGVAPVAARYWYGDEEVVVQPWAQAAAQAVGAAPAVLNMSSVEPEKIAAQRPDLVIGLYSDLDAQSYPVVSAVAPTVGPPRGFDDYGAPWQEYTRETGRALGKEAEAEKLVTDLEARFVAARDADPQWKGRSVVVASRSADKISVFSSQDPRSRFFTQLGFTVPPRIDQLAAGKFYTEFSLEQASELDHDLIVWDQLSFTPGGKATVVGDPLLSRLPAMRDGRTVFLEGATELAFAWQTVLSLPSVLDAVVPQLQRAIPRT</sequence>
<comment type="similarity">
    <text evidence="2">Belongs to the bacterial solute-binding protein 8 family.</text>
</comment>
<dbReference type="PANTHER" id="PTHR30532">
    <property type="entry name" value="IRON III DICITRATE-BINDING PERIPLASMIC PROTEIN"/>
    <property type="match status" value="1"/>
</dbReference>
<organism evidence="7 8">
    <name type="scientific">Pseudonocardia alni</name>
    <name type="common">Amycolata alni</name>
    <dbReference type="NCBI Taxonomy" id="33907"/>
    <lineage>
        <taxon>Bacteria</taxon>
        <taxon>Bacillati</taxon>
        <taxon>Actinomycetota</taxon>
        <taxon>Actinomycetes</taxon>
        <taxon>Pseudonocardiales</taxon>
        <taxon>Pseudonocardiaceae</taxon>
        <taxon>Pseudonocardia</taxon>
    </lineage>
</organism>
<evidence type="ECO:0000313" key="8">
    <source>
        <dbReference type="Proteomes" id="UP000549695"/>
    </source>
</evidence>
<dbReference type="Gene3D" id="3.40.50.1980">
    <property type="entry name" value="Nitrogenase molybdenum iron protein domain"/>
    <property type="match status" value="2"/>
</dbReference>
<dbReference type="GeneID" id="98052279"/>
<protein>
    <submittedName>
        <fullName evidence="7">Iron complex transport system substrate-binding protein</fullName>
    </submittedName>
</protein>
<feature type="domain" description="Fe/B12 periplasmic-binding" evidence="6">
    <location>
        <begin position="62"/>
        <end position="334"/>
    </location>
</feature>
<dbReference type="SUPFAM" id="SSF53807">
    <property type="entry name" value="Helical backbone' metal receptor"/>
    <property type="match status" value="1"/>
</dbReference>
<dbReference type="PROSITE" id="PS50983">
    <property type="entry name" value="FE_B12_PBP"/>
    <property type="match status" value="1"/>
</dbReference>
<evidence type="ECO:0000256" key="4">
    <source>
        <dbReference type="ARBA" id="ARBA00022729"/>
    </source>
</evidence>
<comment type="subcellular location">
    <subcellularLocation>
        <location evidence="1">Cell envelope</location>
    </subcellularLocation>
</comment>
<keyword evidence="3" id="KW-0813">Transport</keyword>
<proteinExistence type="inferred from homology"/>
<evidence type="ECO:0000313" key="7">
    <source>
        <dbReference type="EMBL" id="NYG02235.1"/>
    </source>
</evidence>
<dbReference type="PROSITE" id="PS51257">
    <property type="entry name" value="PROKAR_LIPOPROTEIN"/>
    <property type="match status" value="1"/>
</dbReference>
<dbReference type="PROSITE" id="PS51318">
    <property type="entry name" value="TAT"/>
    <property type="match status" value="1"/>
</dbReference>
<dbReference type="PANTHER" id="PTHR30532:SF24">
    <property type="entry name" value="FERRIC ENTEROBACTIN-BINDING PERIPLASMIC PROTEIN FEPB"/>
    <property type="match status" value="1"/>
</dbReference>
<dbReference type="EMBL" id="JACCCZ010000001">
    <property type="protein sequence ID" value="NYG02235.1"/>
    <property type="molecule type" value="Genomic_DNA"/>
</dbReference>
<dbReference type="Pfam" id="PF01497">
    <property type="entry name" value="Peripla_BP_2"/>
    <property type="match status" value="1"/>
</dbReference>
<accession>A0A852W7D9</accession>
<evidence type="ECO:0000256" key="3">
    <source>
        <dbReference type="ARBA" id="ARBA00022448"/>
    </source>
</evidence>
<dbReference type="GO" id="GO:1901678">
    <property type="term" value="P:iron coordination entity transport"/>
    <property type="evidence" value="ECO:0007669"/>
    <property type="project" value="UniProtKB-ARBA"/>
</dbReference>
<dbReference type="InterPro" id="IPR002491">
    <property type="entry name" value="ABC_transptr_periplasmic_BD"/>
</dbReference>
<evidence type="ECO:0000256" key="2">
    <source>
        <dbReference type="ARBA" id="ARBA00008814"/>
    </source>
</evidence>
<evidence type="ECO:0000256" key="1">
    <source>
        <dbReference type="ARBA" id="ARBA00004196"/>
    </source>
</evidence>
<dbReference type="GO" id="GO:0030288">
    <property type="term" value="C:outer membrane-bounded periplasmic space"/>
    <property type="evidence" value="ECO:0007669"/>
    <property type="project" value="TreeGrafter"/>
</dbReference>
<keyword evidence="8" id="KW-1185">Reference proteome</keyword>
<dbReference type="AlphaFoldDB" id="A0A852W7D9"/>
<keyword evidence="4 5" id="KW-0732">Signal</keyword>
<evidence type="ECO:0000256" key="5">
    <source>
        <dbReference type="SAM" id="SignalP"/>
    </source>
</evidence>